<proteinExistence type="inferred from homology"/>
<dbReference type="KEGG" id="rfr:Rfer_3920"/>
<feature type="domain" description="Penicillin-binding protein transpeptidase" evidence="16">
    <location>
        <begin position="268"/>
        <end position="607"/>
    </location>
</feature>
<comment type="function">
    <text evidence="14">Catalyzes cross-linking of the peptidoglycan cell wall.</text>
</comment>
<keyword evidence="14" id="KW-0862">Zinc</keyword>
<feature type="binding site" evidence="14">
    <location>
        <position position="364"/>
    </location>
    <ligand>
        <name>Zn(2+)</name>
        <dbReference type="ChEBI" id="CHEBI:29105"/>
    </ligand>
</feature>
<keyword evidence="4 14" id="KW-0997">Cell inner membrane</keyword>
<feature type="binding site" evidence="14">
    <location>
        <position position="351"/>
    </location>
    <ligand>
        <name>Zn(2+)</name>
        <dbReference type="ChEBI" id="CHEBI:29105"/>
    </ligand>
</feature>
<gene>
    <name evidence="14" type="primary">mrdA</name>
    <name evidence="18" type="ordered locus">Rfer_3920</name>
</gene>
<dbReference type="Gene3D" id="3.30.1390.30">
    <property type="entry name" value="Penicillin-binding protein 2a, domain 3"/>
    <property type="match status" value="1"/>
</dbReference>
<evidence type="ECO:0000256" key="10">
    <source>
        <dbReference type="ARBA" id="ARBA00022984"/>
    </source>
</evidence>
<dbReference type="EC" id="3.4.16.4" evidence="14"/>
<keyword evidence="6 14" id="KW-0645">Protease</keyword>
<evidence type="ECO:0000256" key="1">
    <source>
        <dbReference type="ARBA" id="ARBA00004167"/>
    </source>
</evidence>
<dbReference type="GO" id="GO:0008658">
    <property type="term" value="F:penicillin binding"/>
    <property type="evidence" value="ECO:0007669"/>
    <property type="project" value="InterPro"/>
</dbReference>
<dbReference type="eggNOG" id="COG0768">
    <property type="taxonomic scope" value="Bacteria"/>
</dbReference>
<keyword evidence="11 14" id="KW-1133">Transmembrane helix</keyword>
<evidence type="ECO:0000256" key="2">
    <source>
        <dbReference type="ARBA" id="ARBA00004236"/>
    </source>
</evidence>
<evidence type="ECO:0000256" key="7">
    <source>
        <dbReference type="ARBA" id="ARBA00022692"/>
    </source>
</evidence>
<keyword evidence="3 14" id="KW-1003">Cell membrane</keyword>
<dbReference type="GO" id="GO:0009002">
    <property type="term" value="F:serine-type D-Ala-D-Ala carboxypeptidase activity"/>
    <property type="evidence" value="ECO:0007669"/>
    <property type="project" value="UniProtKB-UniRule"/>
</dbReference>
<dbReference type="InterPro" id="IPR017790">
    <property type="entry name" value="Penicillin-binding_protein_2"/>
</dbReference>
<keyword evidence="8 14" id="KW-0378">Hydrolase</keyword>
<dbReference type="PANTHER" id="PTHR30627">
    <property type="entry name" value="PEPTIDOGLYCAN D,D-TRANSPEPTIDASE"/>
    <property type="match status" value="1"/>
</dbReference>
<dbReference type="InterPro" id="IPR001460">
    <property type="entry name" value="PCN-bd_Tpept"/>
</dbReference>
<dbReference type="GO" id="GO:0071555">
    <property type="term" value="P:cell wall organization"/>
    <property type="evidence" value="ECO:0007669"/>
    <property type="project" value="UniProtKB-KW"/>
</dbReference>
<evidence type="ECO:0000256" key="13">
    <source>
        <dbReference type="ARBA" id="ARBA00023316"/>
    </source>
</evidence>
<dbReference type="AlphaFoldDB" id="Q21RI4"/>
<keyword evidence="5 14" id="KW-0121">Carboxypeptidase</keyword>
<protein>
    <recommendedName>
        <fullName evidence="14">Peptidoglycan D,D-transpeptidase MrdA</fullName>
        <ecNumber evidence="14">3.4.16.4</ecNumber>
    </recommendedName>
    <alternativeName>
        <fullName evidence="14">Penicillin-binding protein 2</fullName>
        <shortName evidence="14">PBP-2</shortName>
    </alternativeName>
</protein>
<evidence type="ECO:0000256" key="5">
    <source>
        <dbReference type="ARBA" id="ARBA00022645"/>
    </source>
</evidence>
<dbReference type="HAMAP" id="MF_02081">
    <property type="entry name" value="MrdA_transpept"/>
    <property type="match status" value="1"/>
</dbReference>
<reference evidence="19" key="1">
    <citation type="submission" date="2006-02" db="EMBL/GenBank/DDBJ databases">
        <title>Complete sequence of chromosome of Rhodoferax ferrireducens DSM 15236.</title>
        <authorList>
            <person name="Copeland A."/>
            <person name="Lucas S."/>
            <person name="Lapidus A."/>
            <person name="Barry K."/>
            <person name="Detter J.C."/>
            <person name="Glavina del Rio T."/>
            <person name="Hammon N."/>
            <person name="Israni S."/>
            <person name="Pitluck S."/>
            <person name="Brettin T."/>
            <person name="Bruce D."/>
            <person name="Han C."/>
            <person name="Tapia R."/>
            <person name="Gilna P."/>
            <person name="Kiss H."/>
            <person name="Schmutz J."/>
            <person name="Larimer F."/>
            <person name="Land M."/>
            <person name="Kyrpides N."/>
            <person name="Ivanova N."/>
            <person name="Richardson P."/>
        </authorList>
    </citation>
    <scope>NUCLEOTIDE SEQUENCE [LARGE SCALE GENOMIC DNA]</scope>
    <source>
        <strain evidence="19">ATCC BAA-621 / DSM 15236 / T118</strain>
    </source>
</reference>
<dbReference type="RefSeq" id="WP_011466181.1">
    <property type="nucleotide sequence ID" value="NC_007908.1"/>
</dbReference>
<dbReference type="Pfam" id="PF00905">
    <property type="entry name" value="Transpeptidase"/>
    <property type="match status" value="1"/>
</dbReference>
<organism evidence="18 19">
    <name type="scientific">Albidiferax ferrireducens (strain ATCC BAA-621 / DSM 15236 / T118)</name>
    <name type="common">Rhodoferax ferrireducens</name>
    <dbReference type="NCBI Taxonomy" id="338969"/>
    <lineage>
        <taxon>Bacteria</taxon>
        <taxon>Pseudomonadati</taxon>
        <taxon>Pseudomonadota</taxon>
        <taxon>Betaproteobacteria</taxon>
        <taxon>Burkholderiales</taxon>
        <taxon>Comamonadaceae</taxon>
        <taxon>Rhodoferax</taxon>
    </lineage>
</organism>
<evidence type="ECO:0000256" key="8">
    <source>
        <dbReference type="ARBA" id="ARBA00022801"/>
    </source>
</evidence>
<dbReference type="GO" id="GO:0005886">
    <property type="term" value="C:plasma membrane"/>
    <property type="evidence" value="ECO:0007669"/>
    <property type="project" value="UniProtKB-SubCell"/>
</dbReference>
<dbReference type="GO" id="GO:0071972">
    <property type="term" value="F:peptidoglycan L,D-transpeptidase activity"/>
    <property type="evidence" value="ECO:0007669"/>
    <property type="project" value="TreeGrafter"/>
</dbReference>
<comment type="catalytic activity">
    <reaction evidence="14">
        <text>Preferential cleavage: (Ac)2-L-Lys-D-Ala-|-D-Ala. Also transpeptidation of peptidyl-alanyl moieties that are N-acyl substituents of D-alanine.</text>
        <dbReference type="EC" id="3.4.16.4"/>
    </reaction>
</comment>
<dbReference type="GO" id="GO:0006508">
    <property type="term" value="P:proteolysis"/>
    <property type="evidence" value="ECO:0007669"/>
    <property type="project" value="UniProtKB-KW"/>
</dbReference>
<feature type="domain" description="Penicillin-binding protein dimerisation" evidence="17">
    <location>
        <begin position="61"/>
        <end position="235"/>
    </location>
</feature>
<evidence type="ECO:0000256" key="12">
    <source>
        <dbReference type="ARBA" id="ARBA00023136"/>
    </source>
</evidence>
<dbReference type="InterPro" id="IPR005311">
    <property type="entry name" value="PBP_dimer"/>
</dbReference>
<evidence type="ECO:0000256" key="3">
    <source>
        <dbReference type="ARBA" id="ARBA00022475"/>
    </source>
</evidence>
<dbReference type="GO" id="GO:0008360">
    <property type="term" value="P:regulation of cell shape"/>
    <property type="evidence" value="ECO:0007669"/>
    <property type="project" value="UniProtKB-KW"/>
</dbReference>
<dbReference type="PANTHER" id="PTHR30627:SF2">
    <property type="entry name" value="PEPTIDOGLYCAN D,D-TRANSPEPTIDASE MRDA"/>
    <property type="match status" value="1"/>
</dbReference>
<dbReference type="InterPro" id="IPR050515">
    <property type="entry name" value="Beta-lactam/transpept"/>
</dbReference>
<dbReference type="SUPFAM" id="SSF56601">
    <property type="entry name" value="beta-lactamase/transpeptidase-like"/>
    <property type="match status" value="1"/>
</dbReference>
<evidence type="ECO:0000256" key="11">
    <source>
        <dbReference type="ARBA" id="ARBA00022989"/>
    </source>
</evidence>
<feature type="active site" description="Acyl-ester intermediate" evidence="14">
    <location>
        <position position="327"/>
    </location>
</feature>
<keyword evidence="18" id="KW-0808">Transferase</keyword>
<dbReference type="Proteomes" id="UP000008332">
    <property type="component" value="Chromosome"/>
</dbReference>
<sequence length="673" mass="73763">MTELRNVEADLSRFRARVLVAGIAVVVCFLLVLSRLVYLQVVRHDDLLEQAESNRTAIVPVVPNRGLILDRNGIVLASNYSAYTLEVTPSKVTDLEQTIDALSQVVEISQRDRRRFKKLREESKSFESLPLRTRLSDEEVAKFAGQHYRFPGVEIKARLFRSYPYGELASHVIGYIGRINQTEKEKLDDSDDAANYRGTDYIGKLGVEQSFEAQLHGITGVDSMETSAGGRAMRRLASNPATPGNTVKLALDIKLQHMVEELFGERRGALVALDPKTGEILAFVSKPTFDPNLFVEGIDQESWQALNESIDKPLLNRALRGTYPPGSTYKPFMALAALETGKRTPEQTIFDPGYFMFGGHRFRDDKEGGHGNVDMYHSIVASCDTYYYMLANDLGVDTIHDQLQRFGFGELTGIDIFGEVRGLLPSTAWKRKAYKKPEQQKWYAGETISLGIGQGYNNFTMLQLASAVGTLANNGVKMKPHLVKEVMDIITHAPTTTEHESVGEVIAKAANIAVIKHAMVGVNLEGTSSASFRGAPYTSGGKTGTAQVVQIKANEKYVASKMEERFRDHALFTAFAPAEDPKIALAIIVENAGFGAKYSAPIARRVIDYWLLNQYPSLEDIEAVKKGMAPAPIGKPRTVAELPWPPGAPVAPVAPASAASAPAKTASAASPGR</sequence>
<evidence type="ECO:0000256" key="9">
    <source>
        <dbReference type="ARBA" id="ARBA00022960"/>
    </source>
</evidence>
<feature type="transmembrane region" description="Helical" evidence="14">
    <location>
        <begin position="18"/>
        <end position="38"/>
    </location>
</feature>
<feature type="binding site" evidence="14">
    <location>
        <position position="383"/>
    </location>
    <ligand>
        <name>Zn(2+)</name>
        <dbReference type="ChEBI" id="CHEBI:29105"/>
    </ligand>
</feature>
<keyword evidence="12 14" id="KW-0472">Membrane</keyword>
<dbReference type="Pfam" id="PF03717">
    <property type="entry name" value="PBP_dimer"/>
    <property type="match status" value="1"/>
</dbReference>
<comment type="pathway">
    <text evidence="14">Cell wall biogenesis; peptidoglycan biosynthesis.</text>
</comment>
<evidence type="ECO:0000259" key="17">
    <source>
        <dbReference type="Pfam" id="PF03717"/>
    </source>
</evidence>
<comment type="similarity">
    <text evidence="14">Belongs to the transpeptidase family. MrdA subfamily.</text>
</comment>
<dbReference type="STRING" id="338969.Rfer_3920"/>
<dbReference type="Gene3D" id="3.40.710.10">
    <property type="entry name" value="DD-peptidase/beta-lactamase superfamily"/>
    <property type="match status" value="1"/>
</dbReference>
<dbReference type="GO" id="GO:0008270">
    <property type="term" value="F:zinc ion binding"/>
    <property type="evidence" value="ECO:0007669"/>
    <property type="project" value="UniProtKB-UniRule"/>
</dbReference>
<dbReference type="GO" id="GO:0016757">
    <property type="term" value="F:glycosyltransferase activity"/>
    <property type="evidence" value="ECO:0007669"/>
    <property type="project" value="UniProtKB-KW"/>
</dbReference>
<keyword evidence="9 14" id="KW-0133">Cell shape</keyword>
<keyword evidence="18" id="KW-0328">Glycosyltransferase</keyword>
<keyword evidence="19" id="KW-1185">Reference proteome</keyword>
<dbReference type="GO" id="GO:0009252">
    <property type="term" value="P:peptidoglycan biosynthetic process"/>
    <property type="evidence" value="ECO:0007669"/>
    <property type="project" value="UniProtKB-UniRule"/>
</dbReference>
<evidence type="ECO:0000256" key="14">
    <source>
        <dbReference type="HAMAP-Rule" id="MF_02081"/>
    </source>
</evidence>
<dbReference type="InterPro" id="IPR036138">
    <property type="entry name" value="PBP_dimer_sf"/>
</dbReference>
<evidence type="ECO:0000259" key="16">
    <source>
        <dbReference type="Pfam" id="PF00905"/>
    </source>
</evidence>
<dbReference type="HOGENOM" id="CLU_009289_1_2_4"/>
<dbReference type="OrthoDB" id="9789078at2"/>
<evidence type="ECO:0000313" key="18">
    <source>
        <dbReference type="EMBL" id="ABD71619.1"/>
    </source>
</evidence>
<dbReference type="Gene3D" id="3.90.1310.10">
    <property type="entry name" value="Penicillin-binding protein 2a (Domain 2)"/>
    <property type="match status" value="1"/>
</dbReference>
<comment type="cofactor">
    <cofactor evidence="14">
        <name>Zn(2+)</name>
        <dbReference type="ChEBI" id="CHEBI:29105"/>
    </cofactor>
    <text evidence="14">Binds one Zn(2+) ion per subunit.</text>
</comment>
<dbReference type="InterPro" id="IPR012338">
    <property type="entry name" value="Beta-lactam/transpept-like"/>
</dbReference>
<evidence type="ECO:0000256" key="15">
    <source>
        <dbReference type="SAM" id="MobiDB-lite"/>
    </source>
</evidence>
<dbReference type="EMBL" id="CP000267">
    <property type="protein sequence ID" value="ABD71619.1"/>
    <property type="molecule type" value="Genomic_DNA"/>
</dbReference>
<dbReference type="FunFam" id="3.40.710.10:FF:000024">
    <property type="entry name" value="Penicillin-binding protein 2"/>
    <property type="match status" value="1"/>
</dbReference>
<accession>Q21RI4</accession>
<comment type="subcellular location">
    <subcellularLocation>
        <location evidence="14">Cell inner membrane</location>
        <topology evidence="14">Single-pass membrane protein</topology>
    </subcellularLocation>
    <subcellularLocation>
        <location evidence="2">Cell membrane</location>
    </subcellularLocation>
    <subcellularLocation>
        <location evidence="1">Membrane</location>
        <topology evidence="1">Single-pass membrane protein</topology>
    </subcellularLocation>
</comment>
<dbReference type="UniPathway" id="UPA00219"/>
<feature type="binding site" evidence="14">
    <location>
        <position position="370"/>
    </location>
    <ligand>
        <name>Zn(2+)</name>
        <dbReference type="ChEBI" id="CHEBI:29105"/>
    </ligand>
</feature>
<evidence type="ECO:0000256" key="6">
    <source>
        <dbReference type="ARBA" id="ARBA00022670"/>
    </source>
</evidence>
<feature type="region of interest" description="Disordered" evidence="15">
    <location>
        <begin position="652"/>
        <end position="673"/>
    </location>
</feature>
<evidence type="ECO:0000313" key="19">
    <source>
        <dbReference type="Proteomes" id="UP000008332"/>
    </source>
</evidence>
<name>Q21RI4_ALBFT</name>
<keyword evidence="14" id="KW-0479">Metal-binding</keyword>
<dbReference type="NCBIfam" id="TIGR03423">
    <property type="entry name" value="pbp2_mrdA"/>
    <property type="match status" value="1"/>
</dbReference>
<evidence type="ECO:0000256" key="4">
    <source>
        <dbReference type="ARBA" id="ARBA00022519"/>
    </source>
</evidence>
<keyword evidence="7 14" id="KW-0812">Transmembrane</keyword>
<keyword evidence="13 14" id="KW-0961">Cell wall biogenesis/degradation</keyword>
<dbReference type="SUPFAM" id="SSF56519">
    <property type="entry name" value="Penicillin binding protein dimerisation domain"/>
    <property type="match status" value="1"/>
</dbReference>
<keyword evidence="10 14" id="KW-0573">Peptidoglycan synthesis</keyword>